<dbReference type="GO" id="GO:0018104">
    <property type="term" value="P:peptidoglycan-protein cross-linking"/>
    <property type="evidence" value="ECO:0007669"/>
    <property type="project" value="TreeGrafter"/>
</dbReference>
<proteinExistence type="inferred from homology"/>
<evidence type="ECO:0000256" key="3">
    <source>
        <dbReference type="ARBA" id="ARBA00022679"/>
    </source>
</evidence>
<dbReference type="NCBIfam" id="NF004785">
    <property type="entry name" value="PRK06132.1-2"/>
    <property type="match status" value="1"/>
</dbReference>
<evidence type="ECO:0000256" key="7">
    <source>
        <dbReference type="PROSITE-ProRule" id="PRU01373"/>
    </source>
</evidence>
<comment type="similarity">
    <text evidence="2">Belongs to the YkuD family.</text>
</comment>
<dbReference type="Gene3D" id="2.40.440.10">
    <property type="entry name" value="L,D-transpeptidase catalytic domain-like"/>
    <property type="match status" value="1"/>
</dbReference>
<feature type="active site" description="Nucleophile" evidence="7">
    <location>
        <position position="136"/>
    </location>
</feature>
<evidence type="ECO:0000256" key="4">
    <source>
        <dbReference type="ARBA" id="ARBA00022960"/>
    </source>
</evidence>
<dbReference type="PROSITE" id="PS52029">
    <property type="entry name" value="LD_TPASE"/>
    <property type="match status" value="1"/>
</dbReference>
<dbReference type="PIRSF" id="PIRSF029342">
    <property type="entry name" value="UCP029342_ErfK/YbiS/YcfS/YnhG"/>
    <property type="match status" value="1"/>
</dbReference>
<dbReference type="GO" id="GO:0005576">
    <property type="term" value="C:extracellular region"/>
    <property type="evidence" value="ECO:0007669"/>
    <property type="project" value="TreeGrafter"/>
</dbReference>
<evidence type="ECO:0000256" key="1">
    <source>
        <dbReference type="ARBA" id="ARBA00004752"/>
    </source>
</evidence>
<keyword evidence="4 7" id="KW-0133">Cell shape</keyword>
<dbReference type="RefSeq" id="WP_083719993.1">
    <property type="nucleotide sequence ID" value="NZ_MPSB01000014.1"/>
</dbReference>
<sequence>MRRLLPLLAFALATPALAQQQPAPIMEPGAIERMKPGEYLWAPQIAPEGPVTMIVSLKTQRAYVYRNGVPIGVTTVSSGKPGHATPTGVFTILQKRVDHHSNLYNNAPMPYMQRLTWDGIALHAGSLPGYPASHGCVRLPLAFAKQLYGVTKLGLTVVITDEGLVPEVAPASNPLTTPALDGHKTPTSYSWNPELAPTGPVSIIVSGRDRRIVVMRNGKQIGTASLMLDEPITTTQAFNLRAIDANGAHWTRLPLPGGGTNAGGELTADERTKGHVPDAFRQKLEAILTPGATMLVTRETLATSGTGSKLAVLVTDEK</sequence>
<dbReference type="STRING" id="1915074.SPHI_26410"/>
<dbReference type="GO" id="GO:0008360">
    <property type="term" value="P:regulation of cell shape"/>
    <property type="evidence" value="ECO:0007669"/>
    <property type="project" value="UniProtKB-UniRule"/>
</dbReference>
<keyword evidence="5 7" id="KW-0573">Peptidoglycan synthesis</keyword>
<dbReference type="AlphaFoldDB" id="A0A1V2ESS5"/>
<feature type="active site" description="Proton donor/acceptor" evidence="7">
    <location>
        <position position="123"/>
    </location>
</feature>
<feature type="signal peptide" evidence="8">
    <location>
        <begin position="1"/>
        <end position="18"/>
    </location>
</feature>
<gene>
    <name evidence="10" type="ORF">SPHI_26410</name>
</gene>
<dbReference type="UniPathway" id="UPA00219"/>
<evidence type="ECO:0000256" key="2">
    <source>
        <dbReference type="ARBA" id="ARBA00005992"/>
    </source>
</evidence>
<dbReference type="Proteomes" id="UP000188729">
    <property type="component" value="Unassembled WGS sequence"/>
</dbReference>
<accession>A0A1V2ESS5</accession>
<keyword evidence="11" id="KW-1185">Reference proteome</keyword>
<feature type="chain" id="PRO_5012956937" description="L,D-TPase catalytic domain-containing protein" evidence="8">
    <location>
        <begin position="19"/>
        <end position="318"/>
    </location>
</feature>
<dbReference type="InterPro" id="IPR005490">
    <property type="entry name" value="LD_TPept_cat_dom"/>
</dbReference>
<protein>
    <recommendedName>
        <fullName evidence="9">L,D-TPase catalytic domain-containing protein</fullName>
    </recommendedName>
</protein>
<evidence type="ECO:0000256" key="8">
    <source>
        <dbReference type="SAM" id="SignalP"/>
    </source>
</evidence>
<dbReference type="Pfam" id="PF03734">
    <property type="entry name" value="YkuD"/>
    <property type="match status" value="1"/>
</dbReference>
<evidence type="ECO:0000313" key="10">
    <source>
        <dbReference type="EMBL" id="ONF95219.1"/>
    </source>
</evidence>
<evidence type="ECO:0000313" key="11">
    <source>
        <dbReference type="Proteomes" id="UP000188729"/>
    </source>
</evidence>
<name>A0A1V2ESS5_9SPHN</name>
<dbReference type="PANTHER" id="PTHR30582">
    <property type="entry name" value="L,D-TRANSPEPTIDASE"/>
    <property type="match status" value="1"/>
</dbReference>
<dbReference type="EMBL" id="MPSB01000014">
    <property type="protein sequence ID" value="ONF95219.1"/>
    <property type="molecule type" value="Genomic_DNA"/>
</dbReference>
<evidence type="ECO:0000256" key="6">
    <source>
        <dbReference type="ARBA" id="ARBA00023316"/>
    </source>
</evidence>
<comment type="caution">
    <text evidence="10">The sequence shown here is derived from an EMBL/GenBank/DDBJ whole genome shotgun (WGS) entry which is preliminary data.</text>
</comment>
<evidence type="ECO:0000256" key="5">
    <source>
        <dbReference type="ARBA" id="ARBA00022984"/>
    </source>
</evidence>
<organism evidence="10 11">
    <name type="scientific">Sphingomonas jeddahensis</name>
    <dbReference type="NCBI Taxonomy" id="1915074"/>
    <lineage>
        <taxon>Bacteria</taxon>
        <taxon>Pseudomonadati</taxon>
        <taxon>Pseudomonadota</taxon>
        <taxon>Alphaproteobacteria</taxon>
        <taxon>Sphingomonadales</taxon>
        <taxon>Sphingomonadaceae</taxon>
        <taxon>Sphingomonas</taxon>
    </lineage>
</organism>
<feature type="domain" description="L,D-TPase catalytic" evidence="9">
    <location>
        <begin position="51"/>
        <end position="160"/>
    </location>
</feature>
<keyword evidence="6 7" id="KW-0961">Cell wall biogenesis/degradation</keyword>
<evidence type="ECO:0000259" key="9">
    <source>
        <dbReference type="PROSITE" id="PS52029"/>
    </source>
</evidence>
<dbReference type="InterPro" id="IPR050979">
    <property type="entry name" value="LD-transpeptidase"/>
</dbReference>
<keyword evidence="3" id="KW-0808">Transferase</keyword>
<dbReference type="CDD" id="cd16913">
    <property type="entry name" value="YkuD_like"/>
    <property type="match status" value="1"/>
</dbReference>
<dbReference type="GO" id="GO:0071972">
    <property type="term" value="F:peptidoglycan L,D-transpeptidase activity"/>
    <property type="evidence" value="ECO:0007669"/>
    <property type="project" value="TreeGrafter"/>
</dbReference>
<dbReference type="PANTHER" id="PTHR30582:SF2">
    <property type="entry name" value="L,D-TRANSPEPTIDASE YCIB-RELATED"/>
    <property type="match status" value="1"/>
</dbReference>
<dbReference type="GO" id="GO:0016740">
    <property type="term" value="F:transferase activity"/>
    <property type="evidence" value="ECO:0007669"/>
    <property type="project" value="UniProtKB-KW"/>
</dbReference>
<comment type="pathway">
    <text evidence="1 7">Cell wall biogenesis; peptidoglycan biosynthesis.</text>
</comment>
<dbReference type="InterPro" id="IPR016915">
    <property type="entry name" value="UCP029342"/>
</dbReference>
<dbReference type="SUPFAM" id="SSF141523">
    <property type="entry name" value="L,D-transpeptidase catalytic domain-like"/>
    <property type="match status" value="1"/>
</dbReference>
<dbReference type="OrthoDB" id="463216at2"/>
<dbReference type="InterPro" id="IPR038063">
    <property type="entry name" value="Transpep_catalytic_dom"/>
</dbReference>
<dbReference type="GO" id="GO:0071555">
    <property type="term" value="P:cell wall organization"/>
    <property type="evidence" value="ECO:0007669"/>
    <property type="project" value="UniProtKB-UniRule"/>
</dbReference>
<keyword evidence="8" id="KW-0732">Signal</keyword>
<reference evidence="10 11" key="1">
    <citation type="submission" date="2016-11" db="EMBL/GenBank/DDBJ databases">
        <title>Genome sequence of Sphingomonas jeddahensis G39.</title>
        <authorList>
            <person name="Poehlein A."/>
            <person name="Wuebbeler J.H."/>
            <person name="Steinbuechel A."/>
            <person name="Daniel R."/>
        </authorList>
    </citation>
    <scope>NUCLEOTIDE SEQUENCE [LARGE SCALE GENOMIC DNA]</scope>
    <source>
        <strain evidence="10 11">G39</strain>
    </source>
</reference>